<name>A0ABV5NTW3_9ACTN</name>
<feature type="region of interest" description="Disordered" evidence="1">
    <location>
        <begin position="1"/>
        <end position="21"/>
    </location>
</feature>
<evidence type="ECO:0000256" key="1">
    <source>
        <dbReference type="SAM" id="MobiDB-lite"/>
    </source>
</evidence>
<reference evidence="2 3" key="1">
    <citation type="submission" date="2024-09" db="EMBL/GenBank/DDBJ databases">
        <authorList>
            <person name="Sun Q."/>
            <person name="Mori K."/>
        </authorList>
    </citation>
    <scope>NUCLEOTIDE SEQUENCE [LARGE SCALE GENOMIC DNA]</scope>
    <source>
        <strain evidence="2 3">JCM 3324</strain>
    </source>
</reference>
<proteinExistence type="predicted"/>
<evidence type="ECO:0000313" key="2">
    <source>
        <dbReference type="EMBL" id="MFB9473677.1"/>
    </source>
</evidence>
<sequence>MAVIGGRHNVTAPGEPSRSRRPRARALLWGDLYPAVVASLPPAAEVPLAKPA</sequence>
<accession>A0ABV5NTW3</accession>
<dbReference type="EMBL" id="JBHMCF010000035">
    <property type="protein sequence ID" value="MFB9473677.1"/>
    <property type="molecule type" value="Genomic_DNA"/>
</dbReference>
<dbReference type="Proteomes" id="UP001589568">
    <property type="component" value="Unassembled WGS sequence"/>
</dbReference>
<organism evidence="2 3">
    <name type="scientific">Nonomuraea salmonea</name>
    <dbReference type="NCBI Taxonomy" id="46181"/>
    <lineage>
        <taxon>Bacteria</taxon>
        <taxon>Bacillati</taxon>
        <taxon>Actinomycetota</taxon>
        <taxon>Actinomycetes</taxon>
        <taxon>Streptosporangiales</taxon>
        <taxon>Streptosporangiaceae</taxon>
        <taxon>Nonomuraea</taxon>
    </lineage>
</organism>
<evidence type="ECO:0000313" key="3">
    <source>
        <dbReference type="Proteomes" id="UP001589568"/>
    </source>
</evidence>
<gene>
    <name evidence="2" type="ORF">ACFFR3_29640</name>
</gene>
<comment type="caution">
    <text evidence="2">The sequence shown here is derived from an EMBL/GenBank/DDBJ whole genome shotgun (WGS) entry which is preliminary data.</text>
</comment>
<keyword evidence="3" id="KW-1185">Reference proteome</keyword>
<dbReference type="RefSeq" id="WP_364384471.1">
    <property type="nucleotide sequence ID" value="NZ_JBHMCF010000035.1"/>
</dbReference>
<protein>
    <submittedName>
        <fullName evidence="2">Uncharacterized protein</fullName>
    </submittedName>
</protein>